<evidence type="ECO:0000259" key="8">
    <source>
        <dbReference type="PROSITE" id="PS50868"/>
    </source>
</evidence>
<dbReference type="SUPFAM" id="SSF82199">
    <property type="entry name" value="SET domain"/>
    <property type="match status" value="1"/>
</dbReference>
<dbReference type="PANTHER" id="PTHR11558:SF11">
    <property type="entry name" value="SPERMIDINE SYNTHASE"/>
    <property type="match status" value="1"/>
</dbReference>
<dbReference type="PROSITE" id="PS50868">
    <property type="entry name" value="POST_SET"/>
    <property type="match status" value="1"/>
</dbReference>
<evidence type="ECO:0000256" key="1">
    <source>
        <dbReference type="ARBA" id="ARBA00001928"/>
    </source>
</evidence>
<keyword evidence="6" id="KW-1133">Transmembrane helix</keyword>
<dbReference type="SUPFAM" id="SSF53335">
    <property type="entry name" value="S-adenosyl-L-methionine-dependent methyltransferases"/>
    <property type="match status" value="1"/>
</dbReference>
<evidence type="ECO:0000313" key="9">
    <source>
        <dbReference type="EMBL" id="KNC97886.1"/>
    </source>
</evidence>
<dbReference type="GO" id="GO:0032259">
    <property type="term" value="P:methylation"/>
    <property type="evidence" value="ECO:0007669"/>
    <property type="project" value="UniProtKB-KW"/>
</dbReference>
<evidence type="ECO:0000256" key="4">
    <source>
        <dbReference type="ARBA" id="ARBA00022691"/>
    </source>
</evidence>
<accession>A0A0L0HA49</accession>
<dbReference type="OrthoDB" id="308383at2759"/>
<dbReference type="eggNOG" id="KOG1562">
    <property type="taxonomic scope" value="Eukaryota"/>
</dbReference>
<dbReference type="Gene3D" id="2.170.270.10">
    <property type="entry name" value="SET domain"/>
    <property type="match status" value="1"/>
</dbReference>
<proteinExistence type="inferred from homology"/>
<dbReference type="InParanoid" id="A0A0L0HA49"/>
<keyword evidence="6" id="KW-0472">Membrane</keyword>
<name>A0A0L0HA49_SPIPD</name>
<reference evidence="9 10" key="1">
    <citation type="submission" date="2009-08" db="EMBL/GenBank/DDBJ databases">
        <title>The Genome Sequence of Spizellomyces punctatus strain DAOM BR117.</title>
        <authorList>
            <consortium name="The Broad Institute Genome Sequencing Platform"/>
            <person name="Russ C."/>
            <person name="Cuomo C."/>
            <person name="Shea T."/>
            <person name="Young S.K."/>
            <person name="Zeng Q."/>
            <person name="Koehrsen M."/>
            <person name="Haas B."/>
            <person name="Borodovsky M."/>
            <person name="Guigo R."/>
            <person name="Alvarado L."/>
            <person name="Berlin A."/>
            <person name="Bochicchio J."/>
            <person name="Borenstein D."/>
            <person name="Chapman S."/>
            <person name="Chen Z."/>
            <person name="Engels R."/>
            <person name="Freedman E."/>
            <person name="Gellesch M."/>
            <person name="Goldberg J."/>
            <person name="Griggs A."/>
            <person name="Gujja S."/>
            <person name="Heiman D."/>
            <person name="Hepburn T."/>
            <person name="Howarth C."/>
            <person name="Jen D."/>
            <person name="Larson L."/>
            <person name="Lewis B."/>
            <person name="Mehta T."/>
            <person name="Park D."/>
            <person name="Pearson M."/>
            <person name="Roberts A."/>
            <person name="Saif S."/>
            <person name="Shenoy N."/>
            <person name="Sisk P."/>
            <person name="Stolte C."/>
            <person name="Sykes S."/>
            <person name="Thomson T."/>
            <person name="Walk T."/>
            <person name="White J."/>
            <person name="Yandava C."/>
            <person name="Burger G."/>
            <person name="Gray M.W."/>
            <person name="Holland P.W.H."/>
            <person name="King N."/>
            <person name="Lang F.B.F."/>
            <person name="Roger A.J."/>
            <person name="Ruiz-Trillo I."/>
            <person name="Lander E."/>
            <person name="Nusbaum C."/>
        </authorList>
    </citation>
    <scope>NUCLEOTIDE SEQUENCE [LARGE SCALE GENOMIC DNA]</scope>
    <source>
        <strain evidence="9 10">DAOM BR117</strain>
    </source>
</reference>
<dbReference type="InterPro" id="IPR003826">
    <property type="entry name" value="AdoMetDC_fam_prok"/>
</dbReference>
<keyword evidence="10" id="KW-1185">Reference proteome</keyword>
<dbReference type="InterPro" id="IPR001045">
    <property type="entry name" value="Spermi_synthase"/>
</dbReference>
<dbReference type="GO" id="GO:0008168">
    <property type="term" value="F:methyltransferase activity"/>
    <property type="evidence" value="ECO:0007669"/>
    <property type="project" value="UniProtKB-KW"/>
</dbReference>
<dbReference type="Pfam" id="PF01564">
    <property type="entry name" value="Spermine_synth"/>
    <property type="match status" value="1"/>
</dbReference>
<dbReference type="Pfam" id="PF00856">
    <property type="entry name" value="SET"/>
    <property type="match status" value="1"/>
</dbReference>
<dbReference type="PANTHER" id="PTHR11558">
    <property type="entry name" value="SPERMIDINE/SPERMINE SYNTHASE"/>
    <property type="match status" value="1"/>
</dbReference>
<evidence type="ECO:0000313" key="10">
    <source>
        <dbReference type="Proteomes" id="UP000053201"/>
    </source>
</evidence>
<sequence length="729" mass="82185">MGSRTTTLMVVVVGFFMLYLYFQYAAEAQFRFSIGIKQKEHFEHPTDPGISAKKQDFKSPEKGEQAESKRLPTPPGTSCPPCPKVPQVSNYKSQFAVQNTLTARFNELTIAKHPTYGTCLLTNSSSTPVTCSSDEHIHYEALVHPALVLHPFPRRVLVVGGLVEAPIREVLKHFLVREITWVDQKDLIEGPKRFLPSEYAYEDPLNRVEVENMAGAGYMRYVDNANRHYDVIIIADDARHVQRENHWKGAASMEKRAEVIEAAQAALKAGGVLAVFSGEIEGPAWEDRRLLRRYFPRVFLGTRYVPSVGAPVAYSYATRSEAPPDPRMLAPEYIDARLRRTTIGGTRSYDGLTHLHMFALTKDMRDEIDKEDLKAREKSAATIVVGATPSELLHAPYKEEPFLDPVTQGDTITREFYGCANEAFNMTNLKTIVEGAVEKMNGRLVFLNATEVKEFKNNTGATKPIPMLSVVAMTEGGSITLHAWPSYQYAAADVTNFNNWAVGEEAMNHIFNELDATKSIGSTSLRGSLTRFASAPILDHVKYPTPYKQNPKVEFRISPTAGSGNFAREPIMKGEIIFEGPIETYLLTKEEIRAKPEWLEEFMMHYGEQAEDGIFVGPPYADLDASYFTNHHCDANLWYEDYDIMVARRDIAIGEELNFDYGTIYSDPEILDINPCQCGAPNCRKHITGNDWKKADVQKMHGLEHFWPHIQKKIIKTSKLRKRETLAEL</sequence>
<dbReference type="HAMAP" id="MF_00198">
    <property type="entry name" value="Spermidine_synth"/>
    <property type="match status" value="1"/>
</dbReference>
<evidence type="ECO:0000259" key="7">
    <source>
        <dbReference type="PROSITE" id="PS50280"/>
    </source>
</evidence>
<dbReference type="VEuPathDB" id="FungiDB:SPPG_06877"/>
<keyword evidence="4" id="KW-0949">S-adenosyl-L-methionine</keyword>
<dbReference type="STRING" id="645134.A0A0L0HA49"/>
<keyword evidence="2" id="KW-0489">Methyltransferase</keyword>
<feature type="region of interest" description="Disordered" evidence="5">
    <location>
        <begin position="43"/>
        <end position="83"/>
    </location>
</feature>
<gene>
    <name evidence="9" type="ORF">SPPG_06877</name>
</gene>
<dbReference type="RefSeq" id="XP_016605926.1">
    <property type="nucleotide sequence ID" value="XM_016755070.1"/>
</dbReference>
<dbReference type="AlphaFoldDB" id="A0A0L0HA49"/>
<dbReference type="InterPro" id="IPR001214">
    <property type="entry name" value="SET_dom"/>
</dbReference>
<dbReference type="Pfam" id="PF02675">
    <property type="entry name" value="AdoMet_dc"/>
    <property type="match status" value="1"/>
</dbReference>
<keyword evidence="6" id="KW-0812">Transmembrane</keyword>
<organism evidence="9 10">
    <name type="scientific">Spizellomyces punctatus (strain DAOM BR117)</name>
    <dbReference type="NCBI Taxonomy" id="645134"/>
    <lineage>
        <taxon>Eukaryota</taxon>
        <taxon>Fungi</taxon>
        <taxon>Fungi incertae sedis</taxon>
        <taxon>Chytridiomycota</taxon>
        <taxon>Chytridiomycota incertae sedis</taxon>
        <taxon>Chytridiomycetes</taxon>
        <taxon>Spizellomycetales</taxon>
        <taxon>Spizellomycetaceae</taxon>
        <taxon>Spizellomyces</taxon>
    </lineage>
</organism>
<dbReference type="InterPro" id="IPR029063">
    <property type="entry name" value="SAM-dependent_MTases_sf"/>
</dbReference>
<dbReference type="GO" id="GO:0004014">
    <property type="term" value="F:adenosylmethionine decarboxylase activity"/>
    <property type="evidence" value="ECO:0007669"/>
    <property type="project" value="InterPro"/>
</dbReference>
<evidence type="ECO:0000256" key="3">
    <source>
        <dbReference type="ARBA" id="ARBA00022679"/>
    </source>
</evidence>
<feature type="transmembrane region" description="Helical" evidence="6">
    <location>
        <begin position="7"/>
        <end position="24"/>
    </location>
</feature>
<dbReference type="InterPro" id="IPR003616">
    <property type="entry name" value="Post-SET_dom"/>
</dbReference>
<dbReference type="EMBL" id="KQ257462">
    <property type="protein sequence ID" value="KNC97886.1"/>
    <property type="molecule type" value="Genomic_DNA"/>
</dbReference>
<dbReference type="PROSITE" id="PS50280">
    <property type="entry name" value="SET"/>
    <property type="match status" value="1"/>
</dbReference>
<protein>
    <recommendedName>
        <fullName evidence="11">SET domain-containing protein</fullName>
    </recommendedName>
</protein>
<feature type="compositionally biased region" description="Basic and acidic residues" evidence="5">
    <location>
        <begin position="53"/>
        <end position="70"/>
    </location>
</feature>
<keyword evidence="3" id="KW-0808">Transferase</keyword>
<feature type="domain" description="SET" evidence="7">
    <location>
        <begin position="551"/>
        <end position="662"/>
    </location>
</feature>
<comment type="cofactor">
    <cofactor evidence="1">
        <name>pyruvate</name>
        <dbReference type="ChEBI" id="CHEBI:15361"/>
    </cofactor>
</comment>
<evidence type="ECO:0000256" key="6">
    <source>
        <dbReference type="SAM" id="Phobius"/>
    </source>
</evidence>
<dbReference type="GeneID" id="27690146"/>
<dbReference type="GO" id="GO:0008295">
    <property type="term" value="P:spermidine biosynthetic process"/>
    <property type="evidence" value="ECO:0007669"/>
    <property type="project" value="InterPro"/>
</dbReference>
<feature type="compositionally biased region" description="Pro residues" evidence="5">
    <location>
        <begin position="72"/>
        <end position="83"/>
    </location>
</feature>
<feature type="domain" description="Post-SET" evidence="8">
    <location>
        <begin position="672"/>
        <end position="688"/>
    </location>
</feature>
<dbReference type="InterPro" id="IPR046341">
    <property type="entry name" value="SET_dom_sf"/>
</dbReference>
<dbReference type="Proteomes" id="UP000053201">
    <property type="component" value="Unassembled WGS sequence"/>
</dbReference>
<evidence type="ECO:0008006" key="11">
    <source>
        <dbReference type="Google" id="ProtNLM"/>
    </source>
</evidence>
<evidence type="ECO:0000256" key="5">
    <source>
        <dbReference type="SAM" id="MobiDB-lite"/>
    </source>
</evidence>
<dbReference type="Gene3D" id="3.60.90.10">
    <property type="entry name" value="S-adenosylmethionine decarboxylase"/>
    <property type="match status" value="1"/>
</dbReference>
<evidence type="ECO:0000256" key="2">
    <source>
        <dbReference type="ARBA" id="ARBA00022603"/>
    </source>
</evidence>
<dbReference type="Gene3D" id="3.40.50.150">
    <property type="entry name" value="Vaccinia Virus protein VP39"/>
    <property type="match status" value="1"/>
</dbReference>